<reference evidence="1 2" key="1">
    <citation type="submission" date="2020-03" db="EMBL/GenBank/DDBJ databases">
        <title>Propioniciclava sp. nov., isolated from Hydrophilus acuminatus.</title>
        <authorList>
            <person name="Hyun D.-W."/>
            <person name="Bae J.-W."/>
        </authorList>
    </citation>
    <scope>NUCLEOTIDE SEQUENCE [LARGE SCALE GENOMIC DNA]</scope>
    <source>
        <strain evidence="1 2">HDW11</strain>
    </source>
</reference>
<evidence type="ECO:0000313" key="1">
    <source>
        <dbReference type="EMBL" id="QIK71128.1"/>
    </source>
</evidence>
<gene>
    <name evidence="1" type="ORF">G7070_01030</name>
</gene>
<dbReference type="RefSeq" id="WP_166231191.1">
    <property type="nucleotide sequence ID" value="NZ_CP049865.1"/>
</dbReference>
<sequence>MTARPTPDQAQAWAGTVVAAVRRPYPWAAQHTVTGPDDVDVTPTRLHPAFHGSYDWHSCVHMLWSGVTLLGLPGRPLDADAAAALTALLDERLTPDAVAAEADLLRRRPSFERPYGWAWALQLVAAAATSPHPHAPRWATALAPLGDVLAQRFADWLPGMPLPVRVGTHQNTAFALALARDAALDLGRRDLVGAIDAAATRWFGADRAYPIAWEPGGHDFLSAGLSEAVLMARVLGPDAAGWLADFLPGLAREGDPVFAAPVGADAADGQLAHLLGLALSRSWHLRELAGLLDADAAARIAARTEPEVERVAREIVEGDFMATHWLVSFALKAELAAGARGRR</sequence>
<evidence type="ECO:0000313" key="2">
    <source>
        <dbReference type="Proteomes" id="UP000501058"/>
    </source>
</evidence>
<dbReference type="Proteomes" id="UP000501058">
    <property type="component" value="Chromosome"/>
</dbReference>
<dbReference type="EMBL" id="CP049865">
    <property type="protein sequence ID" value="QIK71128.1"/>
    <property type="molecule type" value="Genomic_DNA"/>
</dbReference>
<proteinExistence type="predicted"/>
<name>A0A6G7Y3A6_9ACTN</name>
<protein>
    <submittedName>
        <fullName evidence="1">DUF2891 family protein</fullName>
    </submittedName>
</protein>
<dbReference type="InterPro" id="IPR021365">
    <property type="entry name" value="DUF2891"/>
</dbReference>
<dbReference type="AlphaFoldDB" id="A0A6G7Y3A6"/>
<keyword evidence="2" id="KW-1185">Reference proteome</keyword>
<accession>A0A6G7Y3A6</accession>
<dbReference type="Pfam" id="PF11199">
    <property type="entry name" value="DUF2891"/>
    <property type="match status" value="1"/>
</dbReference>
<organism evidence="1 2">
    <name type="scientific">Propioniciclava coleopterorum</name>
    <dbReference type="NCBI Taxonomy" id="2714937"/>
    <lineage>
        <taxon>Bacteria</taxon>
        <taxon>Bacillati</taxon>
        <taxon>Actinomycetota</taxon>
        <taxon>Actinomycetes</taxon>
        <taxon>Propionibacteriales</taxon>
        <taxon>Propionibacteriaceae</taxon>
        <taxon>Propioniciclava</taxon>
    </lineage>
</organism>
<dbReference type="KEGG" id="prv:G7070_01030"/>